<name>A0A915EYP0_9CEST</name>
<organism evidence="3 4">
    <name type="scientific">Echinococcus canadensis</name>
    <dbReference type="NCBI Taxonomy" id="519352"/>
    <lineage>
        <taxon>Eukaryota</taxon>
        <taxon>Metazoa</taxon>
        <taxon>Spiralia</taxon>
        <taxon>Lophotrochozoa</taxon>
        <taxon>Platyhelminthes</taxon>
        <taxon>Cestoda</taxon>
        <taxon>Eucestoda</taxon>
        <taxon>Cyclophyllidea</taxon>
        <taxon>Taeniidae</taxon>
        <taxon>Echinococcus</taxon>
        <taxon>Echinococcus canadensis group</taxon>
    </lineage>
</organism>
<accession>A0A915EYP0</accession>
<protein>
    <submittedName>
        <fullName evidence="4">ALMS motif domain-containing protein</fullName>
    </submittedName>
</protein>
<dbReference type="Proteomes" id="UP000887562">
    <property type="component" value="Unplaced"/>
</dbReference>
<evidence type="ECO:0000256" key="2">
    <source>
        <dbReference type="SAM" id="Phobius"/>
    </source>
</evidence>
<feature type="transmembrane region" description="Helical" evidence="2">
    <location>
        <begin position="925"/>
        <end position="948"/>
    </location>
</feature>
<evidence type="ECO:0000313" key="4">
    <source>
        <dbReference type="WBParaSite" id="maker-E.canG7_contigs_4888-snap-gene-0.20-mRNA-1"/>
    </source>
</evidence>
<keyword evidence="3" id="KW-1185">Reference proteome</keyword>
<evidence type="ECO:0000256" key="1">
    <source>
        <dbReference type="SAM" id="MobiDB-lite"/>
    </source>
</evidence>
<reference evidence="4" key="1">
    <citation type="submission" date="2022-11" db="UniProtKB">
        <authorList>
            <consortium name="WormBaseParasite"/>
        </authorList>
    </citation>
    <scope>IDENTIFICATION</scope>
</reference>
<keyword evidence="2" id="KW-0472">Membrane</keyword>
<keyword evidence="2" id="KW-1133">Transmembrane helix</keyword>
<dbReference type="AlphaFoldDB" id="A0A915EYP0"/>
<dbReference type="WBParaSite" id="maker-E.canG7_contigs_4888-snap-gene-0.20-mRNA-1">
    <property type="protein sequence ID" value="maker-E.canG7_contigs_4888-snap-gene-0.20-mRNA-1"/>
    <property type="gene ID" value="EcG7_06086"/>
</dbReference>
<feature type="compositionally biased region" description="Polar residues" evidence="1">
    <location>
        <begin position="678"/>
        <end position="692"/>
    </location>
</feature>
<feature type="transmembrane region" description="Helical" evidence="2">
    <location>
        <begin position="892"/>
        <end position="913"/>
    </location>
</feature>
<feature type="region of interest" description="Disordered" evidence="1">
    <location>
        <begin position="678"/>
        <end position="732"/>
    </location>
</feature>
<keyword evidence="2" id="KW-0812">Transmembrane</keyword>
<proteinExistence type="predicted"/>
<evidence type="ECO:0000313" key="3">
    <source>
        <dbReference type="Proteomes" id="UP000887562"/>
    </source>
</evidence>
<sequence length="1221" mass="136449">VICKFTNGEWIPPKMSSISPKRLRFYPLLEFSGSVSTGDLRREFIGNCFAYPSLSGSSVSSGTLPVSLNSSQDFGKCSAPTFHSSESCLRTDSPNIGDCSQIFQTLETSSSPNGVILHEISHCSSGPLEWDHRWDNGDKAKGQLIHSQGKDHDVQFETSIDSIWTWPTCRRACDRWPREPRFTRLQSPRNYPLVTFSGEHLEKGSHHVSVPVTIDHPARERQPTPPPSPLPLQTSSQAHLSHIKCPVPQFLHSTELAHNFEKPEVVQCNNHSLSGSHVDLSTRELCEAVTRAEMWTQRSMKGLREHTRSLLAATEAEERRLRARLASLQNQMMMAVETERSKESSESTSICENTAVERQEGYLRNQEQVDEVTTNVDFNTSAAAPQFDRHRRENVYTANEKCFAKGDLSSTQHAISDLRNAGDIVLKEPMAVGEGDASADHLSTPNCCITPLRDEELPDNTNHSDFQHLYRRPDLLEQEQEGHQSQSDDVVTLIAEETGDHRGHGGHSSIEFQAHNSISYNQSEVCSTTYHLEGAREQLTTSEIGNFCQDEGKEGVSSLPAHSKEVGCEDRLPNEKLKEQDICPGDKFDQIIEDQDIPLESVPVVDEASSKIQDCPSKNSLVSESSLTEVSSSVESMVNESRRFPVEIGEAMKQRFIDLLKEESKKLKTLLLNVERNSSPANNCTDVTSSKSETLDDAPCRSIVNSPPPSPKSSSNLRGPSKSKTSPCCKIASTSRKPNIDVLQMRPAKPTKKLSQTDVEKMYVEFIRASERSRPRHKAFTGLEDSEVTKAKSPVREPFHQTFDSRDCATSTDFHGQQSLRNANPAEDHAFTLDTAPVVHLPRLPQAIRKAARVRVSISAAQIHSAPAMGSSCHVRVIITSVKLTMPTGCTLFYLTIVVIIIITTGVTTIGINHRTPPALPILRYVRKASIHTTTTVISVPVMAFQWLRISLSLLTQKPQSNCAVQKLVTTPETIHSILLIAVYAEANTYSRLTTLGLTLSCVSFVVCGGCSWFEFGPRSHLKGAGATNTKRQSLEREQISKSTHWRPAFRDYSHDATVRFNFSRTNPPYACDREEDFNQRNGSNVDPQSLQEAFRLRMKAFIARSEARQRFIRLNALERRLRAKHGAMRSMNNCNTVLPDKEMGLRAGTSCLRLPDYLRCPQFLSTIGQTAYSATRPKKLNKSNRKLLAPYEAHRLFQVQKKSNLFTNRARMKQYSEVIC</sequence>
<feature type="compositionally biased region" description="Polar residues" evidence="1">
    <location>
        <begin position="716"/>
        <end position="732"/>
    </location>
</feature>